<comment type="caution">
    <text evidence="4">The sequence shown here is derived from an EMBL/GenBank/DDBJ whole genome shotgun (WGS) entry which is preliminary data.</text>
</comment>
<evidence type="ECO:0008006" key="6">
    <source>
        <dbReference type="Google" id="ProtNLM"/>
    </source>
</evidence>
<evidence type="ECO:0000313" key="5">
    <source>
        <dbReference type="Proteomes" id="UP001501442"/>
    </source>
</evidence>
<keyword evidence="2" id="KW-0677">Repeat</keyword>
<dbReference type="PROSITE" id="PS50082">
    <property type="entry name" value="WD_REPEATS_2"/>
    <property type="match status" value="3"/>
</dbReference>
<evidence type="ECO:0000256" key="3">
    <source>
        <dbReference type="PROSITE-ProRule" id="PRU00221"/>
    </source>
</evidence>
<gene>
    <name evidence="4" type="ORF">GCM10023196_039340</name>
</gene>
<dbReference type="InterPro" id="IPR001680">
    <property type="entry name" value="WD40_rpt"/>
</dbReference>
<keyword evidence="5" id="KW-1185">Reference proteome</keyword>
<dbReference type="PANTHER" id="PTHR22847">
    <property type="entry name" value="WD40 REPEAT PROTEIN"/>
    <property type="match status" value="1"/>
</dbReference>
<dbReference type="InterPro" id="IPR019775">
    <property type="entry name" value="WD40_repeat_CS"/>
</dbReference>
<organism evidence="4 5">
    <name type="scientific">Actinoallomurus vinaceus</name>
    <dbReference type="NCBI Taxonomy" id="1080074"/>
    <lineage>
        <taxon>Bacteria</taxon>
        <taxon>Bacillati</taxon>
        <taxon>Actinomycetota</taxon>
        <taxon>Actinomycetes</taxon>
        <taxon>Streptosporangiales</taxon>
        <taxon>Thermomonosporaceae</taxon>
        <taxon>Actinoallomurus</taxon>
    </lineage>
</organism>
<evidence type="ECO:0000256" key="1">
    <source>
        <dbReference type="ARBA" id="ARBA00022574"/>
    </source>
</evidence>
<dbReference type="PRINTS" id="PR00320">
    <property type="entry name" value="GPROTEINBRPT"/>
</dbReference>
<reference evidence="5" key="1">
    <citation type="journal article" date="2019" name="Int. J. Syst. Evol. Microbiol.">
        <title>The Global Catalogue of Microorganisms (GCM) 10K type strain sequencing project: providing services to taxonomists for standard genome sequencing and annotation.</title>
        <authorList>
            <consortium name="The Broad Institute Genomics Platform"/>
            <consortium name="The Broad Institute Genome Sequencing Center for Infectious Disease"/>
            <person name="Wu L."/>
            <person name="Ma J."/>
        </authorList>
    </citation>
    <scope>NUCLEOTIDE SEQUENCE [LARGE SCALE GENOMIC DNA]</scope>
    <source>
        <strain evidence="5">JCM 17939</strain>
    </source>
</reference>
<dbReference type="Gene3D" id="2.130.10.10">
    <property type="entry name" value="YVTN repeat-like/Quinoprotein amine dehydrogenase"/>
    <property type="match status" value="1"/>
</dbReference>
<dbReference type="Pfam" id="PF00400">
    <property type="entry name" value="WD40"/>
    <property type="match status" value="2"/>
</dbReference>
<dbReference type="SMART" id="SM00320">
    <property type="entry name" value="WD40"/>
    <property type="match status" value="5"/>
</dbReference>
<name>A0ABP8UBN1_9ACTN</name>
<protein>
    <recommendedName>
        <fullName evidence="6">WD40 repeat domain-containing protein</fullName>
    </recommendedName>
</protein>
<dbReference type="EMBL" id="BAABHK010000005">
    <property type="protein sequence ID" value="GAA4627382.1"/>
    <property type="molecule type" value="Genomic_DNA"/>
</dbReference>
<dbReference type="SUPFAM" id="SSF50978">
    <property type="entry name" value="WD40 repeat-like"/>
    <property type="match status" value="1"/>
</dbReference>
<evidence type="ECO:0000313" key="4">
    <source>
        <dbReference type="EMBL" id="GAA4627382.1"/>
    </source>
</evidence>
<accession>A0ABP8UBN1</accession>
<feature type="repeat" description="WD" evidence="3">
    <location>
        <begin position="289"/>
        <end position="324"/>
    </location>
</feature>
<dbReference type="PROSITE" id="PS00678">
    <property type="entry name" value="WD_REPEATS_1"/>
    <property type="match status" value="2"/>
</dbReference>
<keyword evidence="1 3" id="KW-0853">WD repeat</keyword>
<dbReference type="InterPro" id="IPR020472">
    <property type="entry name" value="WD40_PAC1"/>
</dbReference>
<proteinExistence type="predicted"/>
<dbReference type="InterPro" id="IPR036322">
    <property type="entry name" value="WD40_repeat_dom_sf"/>
</dbReference>
<sequence>MLSSEVPSGSRITDFTVVQTAAGPLIICADSRYGGVWTWDPLRDVWQDRPLAFACAGDPVAAQYPDAENDIDSVAAVVSGGRVVLAAGGDEQGIALWDLESGELIRGASFNDDYTAAITAVRGEGPPLFVTATQYAEEVLVWRPSAEEPLTELPNDIGEITGLTAAHGHGLSMAAAGGADGVVAVWDLAQGESLASFYTEAGHVPAVSLARLAAGPVVAAAVEDGIYVWDVTGDPESDPVHDPLTGHEETIRSLDTVTFDDRCLAVTGGDDATVRVWDLRTGAQVGDPLSGHKGSVETVRTAVLDGRHVALSAGRDGRINVWDLHAMVRTWM</sequence>
<dbReference type="InterPro" id="IPR015943">
    <property type="entry name" value="WD40/YVTN_repeat-like_dom_sf"/>
</dbReference>
<dbReference type="PROSITE" id="PS50294">
    <property type="entry name" value="WD_REPEATS_REGION"/>
    <property type="match status" value="2"/>
</dbReference>
<evidence type="ECO:0000256" key="2">
    <source>
        <dbReference type="ARBA" id="ARBA00022737"/>
    </source>
</evidence>
<feature type="repeat" description="WD" evidence="3">
    <location>
        <begin position="244"/>
        <end position="287"/>
    </location>
</feature>
<feature type="repeat" description="WD" evidence="3">
    <location>
        <begin position="175"/>
        <end position="196"/>
    </location>
</feature>
<dbReference type="PANTHER" id="PTHR22847:SF637">
    <property type="entry name" value="WD REPEAT DOMAIN 5B"/>
    <property type="match status" value="1"/>
</dbReference>
<dbReference type="Proteomes" id="UP001501442">
    <property type="component" value="Unassembled WGS sequence"/>
</dbReference>